<gene>
    <name evidence="2" type="ORF">GCM10015535_68720</name>
</gene>
<protein>
    <submittedName>
        <fullName evidence="2">Uncharacterized protein</fullName>
    </submittedName>
</protein>
<feature type="region of interest" description="Disordered" evidence="1">
    <location>
        <begin position="1"/>
        <end position="29"/>
    </location>
</feature>
<name>A0ABQ2WC53_9ACTN</name>
<evidence type="ECO:0000313" key="3">
    <source>
        <dbReference type="Proteomes" id="UP000660675"/>
    </source>
</evidence>
<evidence type="ECO:0000256" key="1">
    <source>
        <dbReference type="SAM" id="MobiDB-lite"/>
    </source>
</evidence>
<keyword evidence="3" id="KW-1185">Reference proteome</keyword>
<comment type="caution">
    <text evidence="2">The sequence shown here is derived from an EMBL/GenBank/DDBJ whole genome shotgun (WGS) entry which is preliminary data.</text>
</comment>
<evidence type="ECO:0000313" key="2">
    <source>
        <dbReference type="EMBL" id="GGV97408.1"/>
    </source>
</evidence>
<dbReference type="EMBL" id="BMTF01000050">
    <property type="protein sequence ID" value="GGV97408.1"/>
    <property type="molecule type" value="Genomic_DNA"/>
</dbReference>
<organism evidence="2 3">
    <name type="scientific">Streptomyces gelaticus</name>
    <dbReference type="NCBI Taxonomy" id="285446"/>
    <lineage>
        <taxon>Bacteria</taxon>
        <taxon>Bacillati</taxon>
        <taxon>Actinomycetota</taxon>
        <taxon>Actinomycetes</taxon>
        <taxon>Kitasatosporales</taxon>
        <taxon>Streptomycetaceae</taxon>
        <taxon>Streptomyces</taxon>
    </lineage>
</organism>
<reference evidence="3" key="1">
    <citation type="journal article" date="2019" name="Int. J. Syst. Evol. Microbiol.">
        <title>The Global Catalogue of Microorganisms (GCM) 10K type strain sequencing project: providing services to taxonomists for standard genome sequencing and annotation.</title>
        <authorList>
            <consortium name="The Broad Institute Genomics Platform"/>
            <consortium name="The Broad Institute Genome Sequencing Center for Infectious Disease"/>
            <person name="Wu L."/>
            <person name="Ma J."/>
        </authorList>
    </citation>
    <scope>NUCLEOTIDE SEQUENCE [LARGE SCALE GENOMIC DNA]</scope>
    <source>
        <strain evidence="3">JCM 4376</strain>
    </source>
</reference>
<accession>A0ABQ2WC53</accession>
<sequence length="146" mass="15594">MCAPVDVPDGAGKVIHRMPGASRAGRRGAEEERVVASQNCLVDALELLAGVDAQFVGEPYAHGGEGLQRIALPLDRVQGTHAQAQQRFVERVGRRERGQLVKGFTGAPESDQALQPSRLERAAALRQQLPLALGERAGQPGQRLSS</sequence>
<proteinExistence type="predicted"/>
<dbReference type="Proteomes" id="UP000660675">
    <property type="component" value="Unassembled WGS sequence"/>
</dbReference>